<dbReference type="InterPro" id="IPR029057">
    <property type="entry name" value="PRTase-like"/>
</dbReference>
<reference evidence="4" key="1">
    <citation type="journal article" date="2019" name="Nat. Med.">
        <title>A library of human gut bacterial isolates paired with longitudinal multiomics data enables mechanistic microbiome research.</title>
        <authorList>
            <person name="Poyet M."/>
            <person name="Groussin M."/>
            <person name="Gibbons S.M."/>
            <person name="Avila-Pacheco J."/>
            <person name="Jiang X."/>
            <person name="Kearney S.M."/>
            <person name="Perrotta A.R."/>
            <person name="Berdy B."/>
            <person name="Zhao S."/>
            <person name="Lieberman T.D."/>
            <person name="Swanson P.K."/>
            <person name="Smith M."/>
            <person name="Roesemann S."/>
            <person name="Alexander J.E."/>
            <person name="Rich S.A."/>
            <person name="Livny J."/>
            <person name="Vlamakis H."/>
            <person name="Clish C."/>
            <person name="Bullock K."/>
            <person name="Deik A."/>
            <person name="Scott J."/>
            <person name="Pierce K.A."/>
            <person name="Xavier R.J."/>
            <person name="Alm E.J."/>
        </authorList>
    </citation>
    <scope>NUCLEOTIDE SEQUENCE</scope>
    <source>
        <strain evidence="4">BIOML-A21</strain>
    </source>
</reference>
<feature type="domain" description="Phosphoribosyltransferase" evidence="3">
    <location>
        <begin position="24"/>
        <end position="113"/>
    </location>
</feature>
<evidence type="ECO:0000256" key="1">
    <source>
        <dbReference type="ARBA" id="ARBA00022676"/>
    </source>
</evidence>
<dbReference type="RefSeq" id="WP_262713987.1">
    <property type="nucleotide sequence ID" value="NZ_VWMU01000351.1"/>
</dbReference>
<keyword evidence="1 4" id="KW-0328">Glycosyltransferase</keyword>
<dbReference type="GO" id="GO:0016757">
    <property type="term" value="F:glycosyltransferase activity"/>
    <property type="evidence" value="ECO:0007669"/>
    <property type="project" value="UniProtKB-KW"/>
</dbReference>
<dbReference type="InterPro" id="IPR000836">
    <property type="entry name" value="PRTase_dom"/>
</dbReference>
<dbReference type="EMBL" id="VWMU01000351">
    <property type="protein sequence ID" value="KAA3707397.1"/>
    <property type="molecule type" value="Genomic_DNA"/>
</dbReference>
<name>A0A641MBJ1_9BACE</name>
<dbReference type="PANTHER" id="PTHR43363">
    <property type="entry name" value="HYPOXANTHINE PHOSPHORIBOSYLTRANSFERASE"/>
    <property type="match status" value="1"/>
</dbReference>
<sequence>VSAYRKYKDTLKFDIHIEYIASPRIDGKTLIITDPMLATGSSMELSYQAMLTKGHPSEIHVASIIASRQAVEHIMSIFPEEKTTIWCAAIDPEINEHSYIVPGLGDAGDLAYGEKE</sequence>
<organism evidence="4">
    <name type="scientific">Bacteroides salyersiae</name>
    <dbReference type="NCBI Taxonomy" id="291644"/>
    <lineage>
        <taxon>Bacteria</taxon>
        <taxon>Pseudomonadati</taxon>
        <taxon>Bacteroidota</taxon>
        <taxon>Bacteroidia</taxon>
        <taxon>Bacteroidales</taxon>
        <taxon>Bacteroidaceae</taxon>
        <taxon>Bacteroides</taxon>
    </lineage>
</organism>
<dbReference type="Pfam" id="PF14681">
    <property type="entry name" value="UPRTase"/>
    <property type="match status" value="1"/>
</dbReference>
<protein>
    <submittedName>
        <fullName evidence="4">Uracil phosphoribosyltransferase</fullName>
    </submittedName>
</protein>
<gene>
    <name evidence="4" type="ORF">F3F94_20115</name>
</gene>
<comment type="caution">
    <text evidence="4">The sequence shown here is derived from an EMBL/GenBank/DDBJ whole genome shotgun (WGS) entry which is preliminary data.</text>
</comment>
<accession>A0A641MBJ1</accession>
<feature type="non-terminal residue" evidence="4">
    <location>
        <position position="1"/>
    </location>
</feature>
<proteinExistence type="predicted"/>
<dbReference type="CDD" id="cd06223">
    <property type="entry name" value="PRTases_typeI"/>
    <property type="match status" value="1"/>
</dbReference>
<dbReference type="PANTHER" id="PTHR43363:SF1">
    <property type="entry name" value="HYPOXANTHINE-GUANINE PHOSPHORIBOSYLTRANSFERASE"/>
    <property type="match status" value="1"/>
</dbReference>
<dbReference type="SUPFAM" id="SSF53271">
    <property type="entry name" value="PRTase-like"/>
    <property type="match status" value="1"/>
</dbReference>
<evidence type="ECO:0000259" key="3">
    <source>
        <dbReference type="Pfam" id="PF14681"/>
    </source>
</evidence>
<evidence type="ECO:0000313" key="4">
    <source>
        <dbReference type="EMBL" id="KAA3707397.1"/>
    </source>
</evidence>
<keyword evidence="2 4" id="KW-0808">Transferase</keyword>
<dbReference type="Gene3D" id="3.40.50.2020">
    <property type="match status" value="1"/>
</dbReference>
<evidence type="ECO:0000256" key="2">
    <source>
        <dbReference type="ARBA" id="ARBA00022679"/>
    </source>
</evidence>
<dbReference type="AlphaFoldDB" id="A0A641MBJ1"/>